<dbReference type="EMBL" id="CP020569">
    <property type="protein sequence ID" value="ARF58052.1"/>
    <property type="molecule type" value="Genomic_DNA"/>
</dbReference>
<dbReference type="KEGG" id="sgv:B1H19_31175"/>
<gene>
    <name evidence="1" type="ORF">B1H19_31175</name>
</gene>
<protein>
    <submittedName>
        <fullName evidence="1">Uncharacterized protein</fullName>
    </submittedName>
</protein>
<reference evidence="1 2" key="1">
    <citation type="submission" date="2017-04" db="EMBL/GenBank/DDBJ databases">
        <title>Complete Genome Sequence of Streptomyces gilvosporeus F607, a Capable Producer of Natamycin.</title>
        <authorList>
            <person name="Zong G."/>
            <person name="Zhong C."/>
            <person name="Fu J."/>
            <person name="Qin R."/>
            <person name="Cao G."/>
        </authorList>
    </citation>
    <scope>NUCLEOTIDE SEQUENCE [LARGE SCALE GENOMIC DNA]</scope>
    <source>
        <strain evidence="1 2">F607</strain>
    </source>
</reference>
<keyword evidence="2" id="KW-1185">Reference proteome</keyword>
<dbReference type="AlphaFoldDB" id="A0A1V0TZF3"/>
<dbReference type="STRING" id="553510.B1H19_31175"/>
<dbReference type="OrthoDB" id="4288283at2"/>
<evidence type="ECO:0000313" key="1">
    <source>
        <dbReference type="EMBL" id="ARF58052.1"/>
    </source>
</evidence>
<sequence>MGGYAEAVRERVRVARAAVVAAREAGDGYDVAVAEDELEDALRVARNVGVDPDAAPGGGQA</sequence>
<dbReference type="Proteomes" id="UP000192726">
    <property type="component" value="Chromosome"/>
</dbReference>
<name>A0A1V0TZF3_9ACTN</name>
<proteinExistence type="predicted"/>
<dbReference type="RefSeq" id="WP_083108032.1">
    <property type="nucleotide sequence ID" value="NZ_CP020569.1"/>
</dbReference>
<organism evidence="1 2">
    <name type="scientific">Streptomyces gilvosporeus</name>
    <dbReference type="NCBI Taxonomy" id="553510"/>
    <lineage>
        <taxon>Bacteria</taxon>
        <taxon>Bacillati</taxon>
        <taxon>Actinomycetota</taxon>
        <taxon>Actinomycetes</taxon>
        <taxon>Kitasatosporales</taxon>
        <taxon>Streptomycetaceae</taxon>
        <taxon>Streptomyces</taxon>
    </lineage>
</organism>
<evidence type="ECO:0000313" key="2">
    <source>
        <dbReference type="Proteomes" id="UP000192726"/>
    </source>
</evidence>
<accession>A0A1V0TZF3</accession>